<dbReference type="RefSeq" id="WP_167543987.1">
    <property type="nucleotide sequence ID" value="NZ_AP014705.1"/>
</dbReference>
<reference evidence="2 3" key="1">
    <citation type="journal article" date="2015" name="Genome Announc.">
        <title>Complete Genome Sequence of Methylobacterium aquaticum Strain 22A, Isolated from Racomitrium japonicum Moss.</title>
        <authorList>
            <person name="Tani A."/>
            <person name="Ogura Y."/>
            <person name="Hayashi T."/>
            <person name="Kimbara K."/>
        </authorList>
    </citation>
    <scope>NUCLEOTIDE SEQUENCE [LARGE SCALE GENOMIC DNA]</scope>
    <source>
        <strain evidence="2 3">MA-22A</strain>
        <plasmid evidence="3">Plasmid pMaq22A_1p DNA</plasmid>
    </source>
</reference>
<dbReference type="PATRIC" id="fig|270351.10.peg.6620"/>
<geneLocation type="plasmid" evidence="3">
    <name>pMaq22A_1p DNA</name>
</geneLocation>
<proteinExistence type="predicted"/>
<name>A0A0C6G142_9HYPH</name>
<keyword evidence="2" id="KW-0614">Plasmid</keyword>
<keyword evidence="1" id="KW-0472">Membrane</keyword>
<keyword evidence="1" id="KW-0812">Transmembrane</keyword>
<protein>
    <submittedName>
        <fullName evidence="2">Uncharacterized protein</fullName>
    </submittedName>
</protein>
<gene>
    <name evidence="2" type="ORF">Maq22A_1p36715</name>
</gene>
<evidence type="ECO:0000313" key="3">
    <source>
        <dbReference type="Proteomes" id="UP000061432"/>
    </source>
</evidence>
<organism evidence="2 3">
    <name type="scientific">Methylobacterium aquaticum</name>
    <dbReference type="NCBI Taxonomy" id="270351"/>
    <lineage>
        <taxon>Bacteria</taxon>
        <taxon>Pseudomonadati</taxon>
        <taxon>Pseudomonadota</taxon>
        <taxon>Alphaproteobacteria</taxon>
        <taxon>Hyphomicrobiales</taxon>
        <taxon>Methylobacteriaceae</taxon>
        <taxon>Methylobacterium</taxon>
    </lineage>
</organism>
<reference evidence="3" key="2">
    <citation type="submission" date="2015-01" db="EMBL/GenBank/DDBJ databases">
        <title>Complete genome sequence of Methylobacterium aquaticum strain 22A.</title>
        <authorList>
            <person name="Tani A."/>
            <person name="Ogura Y."/>
            <person name="Hayashi T."/>
        </authorList>
    </citation>
    <scope>NUCLEOTIDE SEQUENCE [LARGE SCALE GENOMIC DNA]</scope>
    <source>
        <strain evidence="3">MA-22A</strain>
        <plasmid evidence="3">Plasmid pMaq22A_1p DNA</plasmid>
    </source>
</reference>
<dbReference type="KEGG" id="maqu:Maq22A_1p36715"/>
<dbReference type="AlphaFoldDB" id="A0A0C6G142"/>
<dbReference type="EMBL" id="AP014705">
    <property type="protein sequence ID" value="BAQ49540.1"/>
    <property type="molecule type" value="Genomic_DNA"/>
</dbReference>
<dbReference type="Proteomes" id="UP000061432">
    <property type="component" value="Plasmid pMaq22A_1p"/>
</dbReference>
<feature type="transmembrane region" description="Helical" evidence="1">
    <location>
        <begin position="6"/>
        <end position="32"/>
    </location>
</feature>
<evidence type="ECO:0000256" key="1">
    <source>
        <dbReference type="SAM" id="Phobius"/>
    </source>
</evidence>
<evidence type="ECO:0000313" key="2">
    <source>
        <dbReference type="EMBL" id="BAQ49540.1"/>
    </source>
</evidence>
<accession>A0A0C6G142</accession>
<sequence length="56" mass="6259">MSLPELVLWLSTGLLLLMVALVGVVAALDWALPRRDFDLDRFLAEAQMSSTKDTLR</sequence>
<keyword evidence="1" id="KW-1133">Transmembrane helix</keyword>